<proteinExistence type="predicted"/>
<dbReference type="PANTHER" id="PTHR43252">
    <property type="entry name" value="TRANSCRIPTIONAL REGULATOR YQJI"/>
    <property type="match status" value="1"/>
</dbReference>
<gene>
    <name evidence="2" type="ORF">PAECIP111802_06424</name>
</gene>
<dbReference type="Proteomes" id="UP000730618">
    <property type="component" value="Unassembled WGS sequence"/>
</dbReference>
<keyword evidence="3" id="KW-1185">Reference proteome</keyword>
<dbReference type="EMBL" id="CAJVCE010000030">
    <property type="protein sequence ID" value="CAG7656490.1"/>
    <property type="molecule type" value="Genomic_DNA"/>
</dbReference>
<organism evidence="2 3">
    <name type="scientific">Paenibacillus allorhizosphaerae</name>
    <dbReference type="NCBI Taxonomy" id="2849866"/>
    <lineage>
        <taxon>Bacteria</taxon>
        <taxon>Bacillati</taxon>
        <taxon>Bacillota</taxon>
        <taxon>Bacilli</taxon>
        <taxon>Bacillales</taxon>
        <taxon>Paenibacillaceae</taxon>
        <taxon>Paenibacillus</taxon>
    </lineage>
</organism>
<sequence length="188" mass="22094">MSMRLAILGLLMEADAHPYEITQKMKEREMHRYTKLQMGSLYYAVDRLAEEACIEPVEIVKDAGRPDKTIYRITEKGRKEFERLLLRVFEEYEPMKHPLYMALVFADHGDQQKLAEILDSRVRKCEKAMKVFYEVYREHIDIVPKSALHMMVGGFEHAKVELQWLTRLRDDAREGKLGEMGVPIEFTV</sequence>
<accession>A0ABN7TUQ6</accession>
<name>A0ABN7TUQ6_9BACL</name>
<evidence type="ECO:0000313" key="2">
    <source>
        <dbReference type="EMBL" id="CAG7656490.1"/>
    </source>
</evidence>
<comment type="caution">
    <text evidence="2">The sequence shown here is derived from an EMBL/GenBank/DDBJ whole genome shotgun (WGS) entry which is preliminary data.</text>
</comment>
<reference evidence="2 3" key="1">
    <citation type="submission" date="2021-06" db="EMBL/GenBank/DDBJ databases">
        <authorList>
            <person name="Criscuolo A."/>
        </authorList>
    </citation>
    <scope>NUCLEOTIDE SEQUENCE [LARGE SCALE GENOMIC DNA]</scope>
    <source>
        <strain evidence="3">CIP 111802</strain>
    </source>
</reference>
<evidence type="ECO:0000259" key="1">
    <source>
        <dbReference type="Pfam" id="PF03551"/>
    </source>
</evidence>
<protein>
    <recommendedName>
        <fullName evidence="1">Transcription regulator PadR N-terminal domain-containing protein</fullName>
    </recommendedName>
</protein>
<dbReference type="Pfam" id="PF03551">
    <property type="entry name" value="PadR"/>
    <property type="match status" value="1"/>
</dbReference>
<dbReference type="PANTHER" id="PTHR43252:SF7">
    <property type="entry name" value="TRANSCRIPTIONAL REGULATOR YQJI"/>
    <property type="match status" value="1"/>
</dbReference>
<dbReference type="InterPro" id="IPR005149">
    <property type="entry name" value="Tscrpt_reg_PadR_N"/>
</dbReference>
<feature type="domain" description="Transcription regulator PadR N-terminal" evidence="1">
    <location>
        <begin position="7"/>
        <end position="82"/>
    </location>
</feature>
<evidence type="ECO:0000313" key="3">
    <source>
        <dbReference type="Proteomes" id="UP000730618"/>
    </source>
</evidence>